<dbReference type="CTD" id="8233668"/>
<accession>E0VQ94</accession>
<name>E0VQ94_PEDHC</name>
<dbReference type="EMBL" id="AAZO01004366">
    <property type="status" value="NOT_ANNOTATED_CDS"/>
    <property type="molecule type" value="Genomic_DNA"/>
</dbReference>
<sequence>MATSDDEPMHLYEVFQNCFNKIANKQPELNDVFLTRPVSGFFALFHPPIVKFSLKIL</sequence>
<evidence type="ECO:0000313" key="2">
    <source>
        <dbReference type="EnsemblMetazoa" id="PHUM374390-PA"/>
    </source>
</evidence>
<protein>
    <submittedName>
        <fullName evidence="1 2">Daughterless, putative</fullName>
    </submittedName>
</protein>
<reference evidence="1" key="2">
    <citation type="submission" date="2007-04" db="EMBL/GenBank/DDBJ databases">
        <title>The genome of the human body louse.</title>
        <authorList>
            <consortium name="The Human Body Louse Genome Consortium"/>
            <person name="Kirkness E."/>
            <person name="Walenz B."/>
            <person name="Hass B."/>
            <person name="Bruggner R."/>
            <person name="Strausberg R."/>
        </authorList>
    </citation>
    <scope>NUCLEOTIDE SEQUENCE</scope>
    <source>
        <strain evidence="1">USDA</strain>
    </source>
</reference>
<evidence type="ECO:0000313" key="1">
    <source>
        <dbReference type="EMBL" id="EEB15550.1"/>
    </source>
</evidence>
<reference evidence="2" key="3">
    <citation type="submission" date="2021-02" db="UniProtKB">
        <authorList>
            <consortium name="EnsemblMetazoa"/>
        </authorList>
    </citation>
    <scope>IDENTIFICATION</scope>
    <source>
        <strain evidence="2">USDA</strain>
    </source>
</reference>
<dbReference type="EMBL" id="DS235405">
    <property type="protein sequence ID" value="EEB15550.1"/>
    <property type="molecule type" value="Genomic_DNA"/>
</dbReference>
<dbReference type="RefSeq" id="XP_002428288.1">
    <property type="nucleotide sequence ID" value="XM_002428243.1"/>
</dbReference>
<gene>
    <name evidence="2" type="primary">8233668</name>
    <name evidence="1" type="ORF">Phum_PHUM374390</name>
</gene>
<organism>
    <name type="scientific">Pediculus humanus subsp. corporis</name>
    <name type="common">Body louse</name>
    <dbReference type="NCBI Taxonomy" id="121224"/>
    <lineage>
        <taxon>Eukaryota</taxon>
        <taxon>Metazoa</taxon>
        <taxon>Ecdysozoa</taxon>
        <taxon>Arthropoda</taxon>
        <taxon>Hexapoda</taxon>
        <taxon>Insecta</taxon>
        <taxon>Pterygota</taxon>
        <taxon>Neoptera</taxon>
        <taxon>Paraneoptera</taxon>
        <taxon>Psocodea</taxon>
        <taxon>Troctomorpha</taxon>
        <taxon>Phthiraptera</taxon>
        <taxon>Anoplura</taxon>
        <taxon>Pediculidae</taxon>
        <taxon>Pediculus</taxon>
    </lineage>
</organism>
<reference evidence="1" key="1">
    <citation type="submission" date="2007-04" db="EMBL/GenBank/DDBJ databases">
        <title>Annotation of Pediculus humanus corporis strain USDA.</title>
        <authorList>
            <person name="Kirkness E."/>
            <person name="Hannick L."/>
            <person name="Hass B."/>
            <person name="Bruggner R."/>
            <person name="Lawson D."/>
            <person name="Bidwell S."/>
            <person name="Joardar V."/>
            <person name="Caler E."/>
            <person name="Walenz B."/>
            <person name="Inman J."/>
            <person name="Schobel S."/>
            <person name="Galinsky K."/>
            <person name="Amedeo P."/>
            <person name="Strausberg R."/>
        </authorList>
    </citation>
    <scope>NUCLEOTIDE SEQUENCE</scope>
    <source>
        <strain evidence="1">USDA</strain>
    </source>
</reference>
<dbReference type="GeneID" id="8233668"/>
<dbReference type="EnsemblMetazoa" id="PHUM374390-RA">
    <property type="protein sequence ID" value="PHUM374390-PA"/>
    <property type="gene ID" value="PHUM374390"/>
</dbReference>
<dbReference type="VEuPathDB" id="VectorBase:PHUM374390"/>
<dbReference type="KEGG" id="phu:Phum_PHUM374390"/>
<dbReference type="STRING" id="121224.E0VQ94"/>
<keyword evidence="3" id="KW-1185">Reference proteome</keyword>
<dbReference type="Proteomes" id="UP000009046">
    <property type="component" value="Unassembled WGS sequence"/>
</dbReference>
<dbReference type="AlphaFoldDB" id="E0VQ94"/>
<proteinExistence type="predicted"/>
<dbReference type="InParanoid" id="E0VQ94"/>
<dbReference type="OrthoDB" id="10034090at2759"/>
<evidence type="ECO:0000313" key="3">
    <source>
        <dbReference type="Proteomes" id="UP000009046"/>
    </source>
</evidence>
<dbReference type="HOGENOM" id="CLU_2998867_0_0_1"/>
<dbReference type="eggNOG" id="ENOG502SD2X">
    <property type="taxonomic scope" value="Eukaryota"/>
</dbReference>